<dbReference type="GO" id="GO:0005524">
    <property type="term" value="F:ATP binding"/>
    <property type="evidence" value="ECO:0007669"/>
    <property type="project" value="InterPro"/>
</dbReference>
<dbReference type="InterPro" id="IPR027417">
    <property type="entry name" value="P-loop_NTPase"/>
</dbReference>
<dbReference type="SUPFAM" id="SSF52540">
    <property type="entry name" value="P-loop containing nucleoside triphosphate hydrolases"/>
    <property type="match status" value="1"/>
</dbReference>
<evidence type="ECO:0000313" key="3">
    <source>
        <dbReference type="EMBL" id="KAF9040319.1"/>
    </source>
</evidence>
<organism evidence="3 4">
    <name type="scientific">Rhodocollybia butyracea</name>
    <dbReference type="NCBI Taxonomy" id="206335"/>
    <lineage>
        <taxon>Eukaryota</taxon>
        <taxon>Fungi</taxon>
        <taxon>Dikarya</taxon>
        <taxon>Basidiomycota</taxon>
        <taxon>Agaricomycotina</taxon>
        <taxon>Agaricomycetes</taxon>
        <taxon>Agaricomycetidae</taxon>
        <taxon>Agaricales</taxon>
        <taxon>Marasmiineae</taxon>
        <taxon>Omphalotaceae</taxon>
        <taxon>Rhodocollybia</taxon>
    </lineage>
</organism>
<dbReference type="Pfam" id="PF00270">
    <property type="entry name" value="DEAD"/>
    <property type="match status" value="1"/>
</dbReference>
<dbReference type="AlphaFoldDB" id="A0A9P5P5F8"/>
<dbReference type="GO" id="GO:0003676">
    <property type="term" value="F:nucleic acid binding"/>
    <property type="evidence" value="ECO:0007669"/>
    <property type="project" value="InterPro"/>
</dbReference>
<dbReference type="GO" id="GO:0005634">
    <property type="term" value="C:nucleus"/>
    <property type="evidence" value="ECO:0007669"/>
    <property type="project" value="TreeGrafter"/>
</dbReference>
<evidence type="ECO:0000256" key="1">
    <source>
        <dbReference type="ARBA" id="ARBA00005446"/>
    </source>
</evidence>
<dbReference type="PROSITE" id="PS51192">
    <property type="entry name" value="HELICASE_ATP_BIND_1"/>
    <property type="match status" value="1"/>
</dbReference>
<keyword evidence="4" id="KW-1185">Reference proteome</keyword>
<dbReference type="GO" id="GO:0000724">
    <property type="term" value="P:double-strand break repair via homologous recombination"/>
    <property type="evidence" value="ECO:0007669"/>
    <property type="project" value="TreeGrafter"/>
</dbReference>
<keyword evidence="3" id="KW-0378">Hydrolase</keyword>
<proteinExistence type="inferred from homology"/>
<dbReference type="OrthoDB" id="10261556at2759"/>
<dbReference type="EMBL" id="JADNRY010000562">
    <property type="protein sequence ID" value="KAF9040319.1"/>
    <property type="molecule type" value="Genomic_DNA"/>
</dbReference>
<dbReference type="Gene3D" id="3.40.50.300">
    <property type="entry name" value="P-loop containing nucleotide triphosphate hydrolases"/>
    <property type="match status" value="1"/>
</dbReference>
<dbReference type="PANTHER" id="PTHR13710:SF120">
    <property type="entry name" value="BIFUNCTIONAL 3'-5' EXONUCLEASE_ATP-DEPENDENT HELICASE WRN"/>
    <property type="match status" value="1"/>
</dbReference>
<dbReference type="GO" id="GO:0005694">
    <property type="term" value="C:chromosome"/>
    <property type="evidence" value="ECO:0007669"/>
    <property type="project" value="TreeGrafter"/>
</dbReference>
<protein>
    <submittedName>
        <fullName evidence="3">P-loop containing nucleoside triphosphate hydrolase protein</fullName>
    </submittedName>
</protein>
<reference evidence="3" key="1">
    <citation type="submission" date="2020-11" db="EMBL/GenBank/DDBJ databases">
        <authorList>
            <consortium name="DOE Joint Genome Institute"/>
            <person name="Ahrendt S."/>
            <person name="Riley R."/>
            <person name="Andreopoulos W."/>
            <person name="Labutti K."/>
            <person name="Pangilinan J."/>
            <person name="Ruiz-Duenas F.J."/>
            <person name="Barrasa J.M."/>
            <person name="Sanchez-Garcia M."/>
            <person name="Camarero S."/>
            <person name="Miyauchi S."/>
            <person name="Serrano A."/>
            <person name="Linde D."/>
            <person name="Babiker R."/>
            <person name="Drula E."/>
            <person name="Ayuso-Fernandez I."/>
            <person name="Pacheco R."/>
            <person name="Padilla G."/>
            <person name="Ferreira P."/>
            <person name="Barriuso J."/>
            <person name="Kellner H."/>
            <person name="Castanera R."/>
            <person name="Alfaro M."/>
            <person name="Ramirez L."/>
            <person name="Pisabarro A.G."/>
            <person name="Kuo A."/>
            <person name="Tritt A."/>
            <person name="Lipzen A."/>
            <person name="He G."/>
            <person name="Yan M."/>
            <person name="Ng V."/>
            <person name="Cullen D."/>
            <person name="Martin F."/>
            <person name="Rosso M.-N."/>
            <person name="Henrissat B."/>
            <person name="Hibbett D."/>
            <person name="Martinez A.T."/>
            <person name="Grigoriev I.V."/>
        </authorList>
    </citation>
    <scope>NUCLEOTIDE SEQUENCE</scope>
    <source>
        <strain evidence="3">AH 40177</strain>
    </source>
</reference>
<dbReference type="Proteomes" id="UP000772434">
    <property type="component" value="Unassembled WGS sequence"/>
</dbReference>
<comment type="caution">
    <text evidence="3">The sequence shown here is derived from an EMBL/GenBank/DDBJ whole genome shotgun (WGS) entry which is preliminary data.</text>
</comment>
<gene>
    <name evidence="3" type="ORF">BDP27DRAFT_1386658</name>
</gene>
<accession>A0A9P5P5F8</accession>
<sequence>MVSKYPQVLDKERLESAKALFCEVFGVSGLRAHQELAGKNILHGKTTVYDIPTGGGKTLGFWYPLFYYWDSKEAILTSQRVALVVSPLNALMNSQAKALEERGIPALAVNNEGDRIKHRVIFISPEMALSTPFHKKVLKNKVFHTNCLELVIDEAHCTNVISDVLFKVGVSPGCEWVAVSNAKHNVALSVRILQHLTGTYANLYSLFPAEEGGEFVQTLIYVNSRMEAKEIQDFFCRHCPLHIPGKHGSSNIPRTRLNFKK</sequence>
<dbReference type="SMART" id="SM00487">
    <property type="entry name" value="DEXDc"/>
    <property type="match status" value="1"/>
</dbReference>
<name>A0A9P5P5F8_9AGAR</name>
<evidence type="ECO:0000313" key="4">
    <source>
        <dbReference type="Proteomes" id="UP000772434"/>
    </source>
</evidence>
<dbReference type="InterPro" id="IPR011545">
    <property type="entry name" value="DEAD/DEAH_box_helicase_dom"/>
</dbReference>
<dbReference type="InterPro" id="IPR014001">
    <property type="entry name" value="Helicase_ATP-bd"/>
</dbReference>
<evidence type="ECO:0000259" key="2">
    <source>
        <dbReference type="PROSITE" id="PS51192"/>
    </source>
</evidence>
<dbReference type="GO" id="GO:0009378">
    <property type="term" value="F:four-way junction helicase activity"/>
    <property type="evidence" value="ECO:0007669"/>
    <property type="project" value="TreeGrafter"/>
</dbReference>
<dbReference type="GO" id="GO:0016787">
    <property type="term" value="F:hydrolase activity"/>
    <property type="evidence" value="ECO:0007669"/>
    <property type="project" value="UniProtKB-KW"/>
</dbReference>
<comment type="similarity">
    <text evidence="1">Belongs to the helicase family. RecQ subfamily.</text>
</comment>
<dbReference type="GO" id="GO:0005737">
    <property type="term" value="C:cytoplasm"/>
    <property type="evidence" value="ECO:0007669"/>
    <property type="project" value="TreeGrafter"/>
</dbReference>
<dbReference type="PANTHER" id="PTHR13710">
    <property type="entry name" value="DNA HELICASE RECQ FAMILY MEMBER"/>
    <property type="match status" value="1"/>
</dbReference>
<feature type="domain" description="Helicase ATP-binding" evidence="2">
    <location>
        <begin position="38"/>
        <end position="171"/>
    </location>
</feature>
<dbReference type="GO" id="GO:0043138">
    <property type="term" value="F:3'-5' DNA helicase activity"/>
    <property type="evidence" value="ECO:0007669"/>
    <property type="project" value="TreeGrafter"/>
</dbReference>